<comment type="caution">
    <text evidence="2">The sequence shown here is derived from an EMBL/GenBank/DDBJ whole genome shotgun (WGS) entry which is preliminary data.</text>
</comment>
<dbReference type="Proteomes" id="UP001054252">
    <property type="component" value="Unassembled WGS sequence"/>
</dbReference>
<dbReference type="InterPro" id="IPR025314">
    <property type="entry name" value="DUF4219"/>
</dbReference>
<evidence type="ECO:0000313" key="2">
    <source>
        <dbReference type="EMBL" id="GKV02947.1"/>
    </source>
</evidence>
<dbReference type="AlphaFoldDB" id="A0AAV5ILZ4"/>
<proteinExistence type="predicted"/>
<evidence type="ECO:0000313" key="3">
    <source>
        <dbReference type="Proteomes" id="UP001054252"/>
    </source>
</evidence>
<gene>
    <name evidence="2" type="ORF">SLEP1_g15321</name>
</gene>
<organism evidence="2 3">
    <name type="scientific">Rubroshorea leprosula</name>
    <dbReference type="NCBI Taxonomy" id="152421"/>
    <lineage>
        <taxon>Eukaryota</taxon>
        <taxon>Viridiplantae</taxon>
        <taxon>Streptophyta</taxon>
        <taxon>Embryophyta</taxon>
        <taxon>Tracheophyta</taxon>
        <taxon>Spermatophyta</taxon>
        <taxon>Magnoliopsida</taxon>
        <taxon>eudicotyledons</taxon>
        <taxon>Gunneridae</taxon>
        <taxon>Pentapetalae</taxon>
        <taxon>rosids</taxon>
        <taxon>malvids</taxon>
        <taxon>Malvales</taxon>
        <taxon>Dipterocarpaceae</taxon>
        <taxon>Rubroshorea</taxon>
    </lineage>
</organism>
<accession>A0AAV5ILZ4</accession>
<reference evidence="2 3" key="1">
    <citation type="journal article" date="2021" name="Commun. Biol.">
        <title>The genome of Shorea leprosula (Dipterocarpaceae) highlights the ecological relevance of drought in aseasonal tropical rainforests.</title>
        <authorList>
            <person name="Ng K.K.S."/>
            <person name="Kobayashi M.J."/>
            <person name="Fawcett J.A."/>
            <person name="Hatakeyama M."/>
            <person name="Paape T."/>
            <person name="Ng C.H."/>
            <person name="Ang C.C."/>
            <person name="Tnah L.H."/>
            <person name="Lee C.T."/>
            <person name="Nishiyama T."/>
            <person name="Sese J."/>
            <person name="O'Brien M.J."/>
            <person name="Copetti D."/>
            <person name="Mohd Noor M.I."/>
            <person name="Ong R.C."/>
            <person name="Putra M."/>
            <person name="Sireger I.Z."/>
            <person name="Indrioko S."/>
            <person name="Kosugi Y."/>
            <person name="Izuno A."/>
            <person name="Isagi Y."/>
            <person name="Lee S.L."/>
            <person name="Shimizu K.K."/>
        </authorList>
    </citation>
    <scope>NUCLEOTIDE SEQUENCE [LARGE SCALE GENOMIC DNA]</scope>
    <source>
        <strain evidence="2">214</strain>
    </source>
</reference>
<protein>
    <recommendedName>
        <fullName evidence="1">DUF4219 domain-containing protein</fullName>
    </recommendedName>
</protein>
<name>A0AAV5ILZ4_9ROSI</name>
<sequence>MEIVTSPSTNIVPEVLNEDNYERWSILMQQYLELQDLWKVVQLHRMPPGGNKEEWSKKKALALYAIRISCGTEVFDQIKEIPDAKRAWDELADKLKPRPTAEVGTHDNFNSGQESEAERQKNLRKLVCYEPISDVKQFLCDYADANSLHFALKLAITCGRKNMAHYLYKEIPLEFLQGDSGFFLLEHCITRRMFDIALDLLQLSPDLAFRHPWNSTPIILTLAETAPPFLSLSELGSWGRWIYKSTRVKAFPIKPRSTPAGAVGIVQDKLRKWILTVLYKFHLVSVTIGLLCWIPCWFPFRMEGLGMLVEVLLLFSGKE</sequence>
<keyword evidence="3" id="KW-1185">Reference proteome</keyword>
<dbReference type="EMBL" id="BPVZ01000019">
    <property type="protein sequence ID" value="GKV02947.1"/>
    <property type="molecule type" value="Genomic_DNA"/>
</dbReference>
<feature type="domain" description="DUF4219" evidence="1">
    <location>
        <begin position="16"/>
        <end position="41"/>
    </location>
</feature>
<dbReference type="Pfam" id="PF13961">
    <property type="entry name" value="DUF4219"/>
    <property type="match status" value="1"/>
</dbReference>
<evidence type="ECO:0000259" key="1">
    <source>
        <dbReference type="Pfam" id="PF13961"/>
    </source>
</evidence>